<dbReference type="PANTHER" id="PTHR10185">
    <property type="entry name" value="PHOSPHOLIPASE D - RELATED"/>
    <property type="match status" value="1"/>
</dbReference>
<evidence type="ECO:0000259" key="1">
    <source>
        <dbReference type="PROSITE" id="PS50035"/>
    </source>
</evidence>
<dbReference type="GO" id="GO:0016740">
    <property type="term" value="F:transferase activity"/>
    <property type="evidence" value="ECO:0007669"/>
    <property type="project" value="UniProtKB-KW"/>
</dbReference>
<keyword evidence="2" id="KW-0808">Transferase</keyword>
<dbReference type="KEGG" id="ete:ETEE_3264"/>
<dbReference type="InterPro" id="IPR025202">
    <property type="entry name" value="PLD-like_dom"/>
</dbReference>
<evidence type="ECO:0000313" key="3">
    <source>
        <dbReference type="Proteomes" id="UP000028681"/>
    </source>
</evidence>
<sequence length="414" mass="46348">MKRLAIAGLIAGAAFMADGHPAQTADFELMQAIPQNTEAVFQQSDIHATATVWLRMIRQARHSLDIGTFYMANQSGEALEPIVNAIKDAARRGVKVRILTDAMALSGSSDPDQLFADVPQIAIRKIDYHKIGGGVMHAKYMIVDTENIALNSANWSWISLSQIHNVGVRIRNQPLAMTLLSVFNLDWALAENTHGRVNHALTNNTDKRRWVTAQRPAQVRYGDETLLIHPAFSPVDIRPQGTDSEISQMLAAINSANHIIRMQVMTFSGFKKYGAVGYWGELYDAIANAAQRGVQVKIIVADWNNTVPAINFMKALQLMANVTVKISSIPPLPSRYIPYSRVEHEKYFVVDDDLSWITTSNWQWGYFYNTRDIALLINGHQPAKILSALFEADWRSPYTQTLEIDKTYHAPHHG</sequence>
<dbReference type="InterPro" id="IPR001736">
    <property type="entry name" value="PLipase_D/transphosphatidylase"/>
</dbReference>
<evidence type="ECO:0000313" key="2">
    <source>
        <dbReference type="EMBL" id="AIJ09688.1"/>
    </source>
</evidence>
<gene>
    <name evidence="2" type="ORF">ETEE_3264</name>
</gene>
<dbReference type="RefSeq" id="WP_174434939.1">
    <property type="nucleotide sequence ID" value="NZ_CP006664.1"/>
</dbReference>
<accession>A0A076LT46</accession>
<dbReference type="SMART" id="SM00155">
    <property type="entry name" value="PLDc"/>
    <property type="match status" value="2"/>
</dbReference>
<dbReference type="InterPro" id="IPR050874">
    <property type="entry name" value="Diverse_PLD-related"/>
</dbReference>
<feature type="domain" description="PLD phosphodiesterase" evidence="1">
    <location>
        <begin position="339"/>
        <end position="366"/>
    </location>
</feature>
<dbReference type="PROSITE" id="PS50035">
    <property type="entry name" value="PLD"/>
    <property type="match status" value="2"/>
</dbReference>
<protein>
    <submittedName>
        <fullName evidence="2">Cardiolipin synthetase</fullName>
        <ecNumber evidence="2">2.7.8.-</ecNumber>
    </submittedName>
</protein>
<dbReference type="CDD" id="cd09107">
    <property type="entry name" value="PLDc_vPLD3_4_5_like_2"/>
    <property type="match status" value="1"/>
</dbReference>
<reference evidence="2 3" key="1">
    <citation type="journal article" date="2012" name="PLoS ONE">
        <title>Edwardsiella comparative phylogenomics reveal the new intra/inter-species taxonomic relationships, virulence evolution and niche adaptation mechanisms.</title>
        <authorList>
            <person name="Yang M."/>
            <person name="Lv Y."/>
            <person name="Xiao J."/>
            <person name="Wu H."/>
            <person name="Zheng H."/>
            <person name="Liu Q."/>
            <person name="Zhang Y."/>
            <person name="Wang Q."/>
        </authorList>
    </citation>
    <scope>NUCLEOTIDE SEQUENCE [LARGE SCALE GENOMIC DNA]</scope>
    <source>
        <strain evidence="3">080813</strain>
    </source>
</reference>
<dbReference type="EC" id="2.7.8.-" evidence="2"/>
<feature type="domain" description="PLD phosphodiesterase" evidence="1">
    <location>
        <begin position="132"/>
        <end position="159"/>
    </location>
</feature>
<dbReference type="EMBL" id="CP006664">
    <property type="protein sequence ID" value="AIJ09688.1"/>
    <property type="molecule type" value="Genomic_DNA"/>
</dbReference>
<proteinExistence type="predicted"/>
<name>A0A076LT46_9GAMM</name>
<dbReference type="GO" id="GO:0006793">
    <property type="term" value="P:phosphorus metabolic process"/>
    <property type="evidence" value="ECO:0007669"/>
    <property type="project" value="UniProtKB-ARBA"/>
</dbReference>
<dbReference type="PANTHER" id="PTHR10185:SF17">
    <property type="entry name" value="GM01519P-RELATED"/>
    <property type="match status" value="1"/>
</dbReference>
<dbReference type="CDD" id="cd09106">
    <property type="entry name" value="PLDc_vPLD3_4_5_like_1"/>
    <property type="match status" value="1"/>
</dbReference>
<dbReference type="SUPFAM" id="SSF56024">
    <property type="entry name" value="Phospholipase D/nuclease"/>
    <property type="match status" value="2"/>
</dbReference>
<dbReference type="GeneID" id="33940728"/>
<dbReference type="Gene3D" id="3.30.870.10">
    <property type="entry name" value="Endonuclease Chain A"/>
    <property type="match status" value="2"/>
</dbReference>
<organism evidence="2 3">
    <name type="scientific">Edwardsiella anguillarum ET080813</name>
    <dbReference type="NCBI Taxonomy" id="667120"/>
    <lineage>
        <taxon>Bacteria</taxon>
        <taxon>Pseudomonadati</taxon>
        <taxon>Pseudomonadota</taxon>
        <taxon>Gammaproteobacteria</taxon>
        <taxon>Enterobacterales</taxon>
        <taxon>Hafniaceae</taxon>
        <taxon>Edwardsiella</taxon>
    </lineage>
</organism>
<dbReference type="AlphaFoldDB" id="A0A076LT46"/>
<dbReference type="HOGENOM" id="CLU_027021_4_0_6"/>
<dbReference type="Pfam" id="PF13091">
    <property type="entry name" value="PLDc_2"/>
    <property type="match status" value="2"/>
</dbReference>
<dbReference type="Proteomes" id="UP000028681">
    <property type="component" value="Chromosome"/>
</dbReference>